<gene>
    <name evidence="1" type="ORF">OFUS_LOCUS6485</name>
</gene>
<evidence type="ECO:0000313" key="2">
    <source>
        <dbReference type="Proteomes" id="UP000749559"/>
    </source>
</evidence>
<organism evidence="1 2">
    <name type="scientific">Owenia fusiformis</name>
    <name type="common">Polychaete worm</name>
    <dbReference type="NCBI Taxonomy" id="6347"/>
    <lineage>
        <taxon>Eukaryota</taxon>
        <taxon>Metazoa</taxon>
        <taxon>Spiralia</taxon>
        <taxon>Lophotrochozoa</taxon>
        <taxon>Annelida</taxon>
        <taxon>Polychaeta</taxon>
        <taxon>Sedentaria</taxon>
        <taxon>Canalipalpata</taxon>
        <taxon>Sabellida</taxon>
        <taxon>Oweniida</taxon>
        <taxon>Oweniidae</taxon>
        <taxon>Owenia</taxon>
    </lineage>
</organism>
<dbReference type="AlphaFoldDB" id="A0A8J1TVS3"/>
<dbReference type="EMBL" id="CAIIXF020000003">
    <property type="protein sequence ID" value="CAH1779707.1"/>
    <property type="molecule type" value="Genomic_DNA"/>
</dbReference>
<name>A0A8J1TVS3_OWEFU</name>
<dbReference type="Proteomes" id="UP000749559">
    <property type="component" value="Unassembled WGS sequence"/>
</dbReference>
<dbReference type="OrthoDB" id="10055415at2759"/>
<proteinExistence type="predicted"/>
<comment type="caution">
    <text evidence="1">The sequence shown here is derived from an EMBL/GenBank/DDBJ whole genome shotgun (WGS) entry which is preliminary data.</text>
</comment>
<sequence length="182" mass="21063">MDLINDIKKQLIAAVKDELIKVVRKELVNEITLMRKKVDELERNLKVELNSFKEGAFALSTQSTNKLELEKSIIVRAECTKSRQDSVPGVVKVELTSTDTKVKALRNKYRLRDKTKFQNVFLHGAKTHEEGLIELNTKELLRNMPERHQWQTCKEVSEARKWNGQTVTAEQQDKDEWNTSGI</sequence>
<reference evidence="1" key="1">
    <citation type="submission" date="2022-03" db="EMBL/GenBank/DDBJ databases">
        <authorList>
            <person name="Martin C."/>
        </authorList>
    </citation>
    <scope>NUCLEOTIDE SEQUENCE</scope>
</reference>
<evidence type="ECO:0000313" key="1">
    <source>
        <dbReference type="EMBL" id="CAH1779707.1"/>
    </source>
</evidence>
<keyword evidence="2" id="KW-1185">Reference proteome</keyword>
<accession>A0A8J1TVS3</accession>
<protein>
    <submittedName>
        <fullName evidence="1">Uncharacterized protein</fullName>
    </submittedName>
</protein>